<dbReference type="Proteomes" id="UP000077315">
    <property type="component" value="Unassembled WGS sequence"/>
</dbReference>
<dbReference type="RefSeq" id="XP_018285255.1">
    <property type="nucleotide sequence ID" value="XM_018432755.1"/>
</dbReference>
<gene>
    <name evidence="1" type="ORF">PHYBLDRAFT_151823</name>
</gene>
<sequence>MSKEYQAQAFRTLIKRLESRRAQRQSYLNLLEGSSAPMNNQLVLPEDQKKRIFAIIDGTNFMILDVAVNHVPRRFHGNHFPAENGTESSLRFPGPTLCSCSSRQLCAPRPKFVHSTYKTALQS</sequence>
<reference evidence="2" key="1">
    <citation type="submission" date="2015-06" db="EMBL/GenBank/DDBJ databases">
        <title>Expansion of signal transduction pathways in fungi by whole-genome duplication.</title>
        <authorList>
            <consortium name="DOE Joint Genome Institute"/>
            <person name="Corrochano L.M."/>
            <person name="Kuo A."/>
            <person name="Marcet-Houben M."/>
            <person name="Polaino S."/>
            <person name="Salamov A."/>
            <person name="Villalobos J.M."/>
            <person name="Alvarez M.I."/>
            <person name="Avalos J."/>
            <person name="Benito E.P."/>
            <person name="Benoit I."/>
            <person name="Burger G."/>
            <person name="Camino L.P."/>
            <person name="Canovas D."/>
            <person name="Cerda-Olmedo E."/>
            <person name="Cheng J.-F."/>
            <person name="Dominguez A."/>
            <person name="Elias M."/>
            <person name="Eslava A.P."/>
            <person name="Glaser F."/>
            <person name="Grimwood J."/>
            <person name="Gutierrez G."/>
            <person name="Heitman J."/>
            <person name="Henrissat B."/>
            <person name="Iturriaga E.A."/>
            <person name="Lang B.F."/>
            <person name="Lavin J.L."/>
            <person name="Lee S."/>
            <person name="Li W."/>
            <person name="Lindquist E."/>
            <person name="Lopez-Garcia S."/>
            <person name="Luque E.M."/>
            <person name="Marcos A.T."/>
            <person name="Martin J."/>
            <person name="McCluskey K."/>
            <person name="Medina H.R."/>
            <person name="Miralles-Duran A."/>
            <person name="Miyazaki A."/>
            <person name="Munoz-Torres E."/>
            <person name="Oguiza J.A."/>
            <person name="Ohm R."/>
            <person name="Olmedo M."/>
            <person name="Orejas M."/>
            <person name="Ortiz-Castellanos L."/>
            <person name="Pisabarro A.G."/>
            <person name="Rodriguez-Romero J."/>
            <person name="Ruiz-Herrera J."/>
            <person name="Ruiz-Vazquez R."/>
            <person name="Sanz C."/>
            <person name="Schackwitz W."/>
            <person name="Schmutz J."/>
            <person name="Shahriari M."/>
            <person name="Shelest E."/>
            <person name="Silva-Franco F."/>
            <person name="Soanes D."/>
            <person name="Syed K."/>
            <person name="Tagua V.G."/>
            <person name="Talbot N.J."/>
            <person name="Thon M."/>
            <person name="De vries R.P."/>
            <person name="Wiebenga A."/>
            <person name="Yadav J.S."/>
            <person name="Braun E.L."/>
            <person name="Baker S."/>
            <person name="Garre V."/>
            <person name="Horwitz B."/>
            <person name="Torres-Martinez S."/>
            <person name="Idnurm A."/>
            <person name="Herrera-Estrella A."/>
            <person name="Gabaldon T."/>
            <person name="Grigoriev I.V."/>
        </authorList>
    </citation>
    <scope>NUCLEOTIDE SEQUENCE [LARGE SCALE GENOMIC DNA]</scope>
    <source>
        <strain evidence="2">NRRL 1555(-)</strain>
    </source>
</reference>
<dbReference type="GeneID" id="28993661"/>
<dbReference type="EMBL" id="KV441025">
    <property type="protein sequence ID" value="OAD67215.1"/>
    <property type="molecule type" value="Genomic_DNA"/>
</dbReference>
<protein>
    <submittedName>
        <fullName evidence="1">Uncharacterized protein</fullName>
    </submittedName>
</protein>
<proteinExistence type="predicted"/>
<name>A0A162WHU7_PHYB8</name>
<dbReference type="VEuPathDB" id="FungiDB:PHYBLDRAFT_151823"/>
<evidence type="ECO:0000313" key="1">
    <source>
        <dbReference type="EMBL" id="OAD67215.1"/>
    </source>
</evidence>
<accession>A0A162WHU7</accession>
<keyword evidence="2" id="KW-1185">Reference proteome</keyword>
<evidence type="ECO:0000313" key="2">
    <source>
        <dbReference type="Proteomes" id="UP000077315"/>
    </source>
</evidence>
<dbReference type="InParanoid" id="A0A162WHU7"/>
<organism evidence="1 2">
    <name type="scientific">Phycomyces blakesleeanus (strain ATCC 8743b / DSM 1359 / FGSC 10004 / NBRC 33097 / NRRL 1555)</name>
    <dbReference type="NCBI Taxonomy" id="763407"/>
    <lineage>
        <taxon>Eukaryota</taxon>
        <taxon>Fungi</taxon>
        <taxon>Fungi incertae sedis</taxon>
        <taxon>Mucoromycota</taxon>
        <taxon>Mucoromycotina</taxon>
        <taxon>Mucoromycetes</taxon>
        <taxon>Mucorales</taxon>
        <taxon>Phycomycetaceae</taxon>
        <taxon>Phycomyces</taxon>
    </lineage>
</organism>
<dbReference type="AlphaFoldDB" id="A0A162WHU7"/>